<dbReference type="SUPFAM" id="SSF47384">
    <property type="entry name" value="Homodimeric domain of signal transducing histidine kinase"/>
    <property type="match status" value="1"/>
</dbReference>
<dbReference type="Pfam" id="PF00512">
    <property type="entry name" value="HisKA"/>
    <property type="match status" value="1"/>
</dbReference>
<reference evidence="14 15" key="1">
    <citation type="submission" date="2013-05" db="EMBL/GenBank/DDBJ databases">
        <title>Genome assembly of Chondromyces apiculatus DSM 436.</title>
        <authorList>
            <person name="Sharma G."/>
            <person name="Khatri I."/>
            <person name="Kaur C."/>
            <person name="Mayilraj S."/>
            <person name="Subramanian S."/>
        </authorList>
    </citation>
    <scope>NUCLEOTIDE SEQUENCE [LARGE SCALE GENOMIC DNA]</scope>
    <source>
        <strain evidence="14 15">DSM 436</strain>
    </source>
</reference>
<dbReference type="Gene3D" id="1.10.287.130">
    <property type="match status" value="1"/>
</dbReference>
<proteinExistence type="predicted"/>
<dbReference type="PANTHER" id="PTHR45436">
    <property type="entry name" value="SENSOR HISTIDINE KINASE YKOH"/>
    <property type="match status" value="1"/>
</dbReference>
<dbReference type="CDD" id="cd00075">
    <property type="entry name" value="HATPase"/>
    <property type="match status" value="1"/>
</dbReference>
<evidence type="ECO:0000256" key="9">
    <source>
        <dbReference type="ARBA" id="ARBA00023012"/>
    </source>
</evidence>
<accession>A0A017SUQ1</accession>
<dbReference type="OrthoDB" id="9813151at2"/>
<dbReference type="Proteomes" id="UP000019678">
    <property type="component" value="Unassembled WGS sequence"/>
</dbReference>
<comment type="caution">
    <text evidence="14">The sequence shown here is derived from an EMBL/GenBank/DDBJ whole genome shotgun (WGS) entry which is preliminary data.</text>
</comment>
<dbReference type="SMART" id="SM00388">
    <property type="entry name" value="HisKA"/>
    <property type="match status" value="1"/>
</dbReference>
<dbReference type="PANTHER" id="PTHR45436:SF5">
    <property type="entry name" value="SENSOR HISTIDINE KINASE TRCS"/>
    <property type="match status" value="1"/>
</dbReference>
<dbReference type="InterPro" id="IPR003661">
    <property type="entry name" value="HisK_dim/P_dom"/>
</dbReference>
<evidence type="ECO:0000256" key="7">
    <source>
        <dbReference type="ARBA" id="ARBA00022777"/>
    </source>
</evidence>
<dbReference type="InterPro" id="IPR003660">
    <property type="entry name" value="HAMP_dom"/>
</dbReference>
<organism evidence="14 15">
    <name type="scientific">Chondromyces apiculatus DSM 436</name>
    <dbReference type="NCBI Taxonomy" id="1192034"/>
    <lineage>
        <taxon>Bacteria</taxon>
        <taxon>Pseudomonadati</taxon>
        <taxon>Myxococcota</taxon>
        <taxon>Polyangia</taxon>
        <taxon>Polyangiales</taxon>
        <taxon>Polyangiaceae</taxon>
        <taxon>Chondromyces</taxon>
    </lineage>
</organism>
<dbReference type="InterPro" id="IPR004358">
    <property type="entry name" value="Sig_transdc_His_kin-like_C"/>
</dbReference>
<evidence type="ECO:0000259" key="12">
    <source>
        <dbReference type="PROSITE" id="PS50109"/>
    </source>
</evidence>
<evidence type="ECO:0000256" key="4">
    <source>
        <dbReference type="ARBA" id="ARBA00022553"/>
    </source>
</evidence>
<keyword evidence="6 11" id="KW-0812">Transmembrane</keyword>
<dbReference type="Gene3D" id="6.10.340.10">
    <property type="match status" value="1"/>
</dbReference>
<keyword evidence="8 11" id="KW-1133">Transmembrane helix</keyword>
<keyword evidence="4" id="KW-0597">Phosphoprotein</keyword>
<keyword evidence="10 11" id="KW-0472">Membrane</keyword>
<evidence type="ECO:0000259" key="13">
    <source>
        <dbReference type="PROSITE" id="PS50885"/>
    </source>
</evidence>
<dbReference type="InterPro" id="IPR003594">
    <property type="entry name" value="HATPase_dom"/>
</dbReference>
<keyword evidence="9" id="KW-0902">Two-component regulatory system</keyword>
<sequence>MKLKTRVTLAVTAVTASALLASFVTVAFLVRRDEMGDLDRALLLQAHTAAELAMVRSTERPSVMEGQVAVPESLGLTARYMATYEADGSLISATRSFGGQAPSLPTLGVSVPPEEESSVDLAAGGVMLRGVVLPLGERGQSLLYAASRGTVDEDTRFIGRAASVIFVAAVLITAFVARWLSARLASDVQAIAQVARAVAQGDLGARVGVGVRGSAETKRLGEDMDHMIGRLGALVATQQMFISHAAHELRSPLATIQGELQLALRRPREAAEYQEAIQEALTDVVALGALAEDLLVLARVQAGPKDGEGTAATAAAGSAVRPVNAGEPATAAQAGPGGEVVAVGEVLDDALRMARGKADTRGVALKEIEEGGVPLATLVRGSRWKTARALRNLVDNAVAHTPEGGVVEVRVERGERGERGEESVRLVVTDEGTGVAPEDRTHIFEPFYRSAKEQSGEQEGAGLGLTIARDIARASGGDVLLDDAFHGGARFILVLPAAR</sequence>
<dbReference type="InterPro" id="IPR036890">
    <property type="entry name" value="HATPase_C_sf"/>
</dbReference>
<keyword evidence="5" id="KW-0808">Transferase</keyword>
<dbReference type="EMBL" id="ASRX01000115">
    <property type="protein sequence ID" value="EYF00340.1"/>
    <property type="molecule type" value="Genomic_DNA"/>
</dbReference>
<comment type="subcellular location">
    <subcellularLocation>
        <location evidence="2">Membrane</location>
    </subcellularLocation>
</comment>
<dbReference type="InterPro" id="IPR036097">
    <property type="entry name" value="HisK_dim/P_sf"/>
</dbReference>
<dbReference type="PROSITE" id="PS50885">
    <property type="entry name" value="HAMP"/>
    <property type="match status" value="1"/>
</dbReference>
<evidence type="ECO:0000256" key="5">
    <source>
        <dbReference type="ARBA" id="ARBA00022679"/>
    </source>
</evidence>
<dbReference type="EC" id="2.7.13.3" evidence="3"/>
<name>A0A017SUQ1_9BACT</name>
<dbReference type="GO" id="GO:0005886">
    <property type="term" value="C:plasma membrane"/>
    <property type="evidence" value="ECO:0007669"/>
    <property type="project" value="TreeGrafter"/>
</dbReference>
<dbReference type="AlphaFoldDB" id="A0A017SUQ1"/>
<evidence type="ECO:0000256" key="3">
    <source>
        <dbReference type="ARBA" id="ARBA00012438"/>
    </source>
</evidence>
<dbReference type="eggNOG" id="COG2205">
    <property type="taxonomic scope" value="Bacteria"/>
</dbReference>
<dbReference type="RefSeq" id="WP_044251557.1">
    <property type="nucleotide sequence ID" value="NZ_ASRX01000115.1"/>
</dbReference>
<dbReference type="InterPro" id="IPR050428">
    <property type="entry name" value="TCS_sensor_his_kinase"/>
</dbReference>
<evidence type="ECO:0000256" key="10">
    <source>
        <dbReference type="ARBA" id="ARBA00023136"/>
    </source>
</evidence>
<dbReference type="STRING" id="1192034.CAP_0912"/>
<gene>
    <name evidence="14" type="ORF">CAP_0912</name>
</gene>
<feature type="domain" description="HAMP" evidence="13">
    <location>
        <begin position="182"/>
        <end position="236"/>
    </location>
</feature>
<evidence type="ECO:0000256" key="11">
    <source>
        <dbReference type="SAM" id="Phobius"/>
    </source>
</evidence>
<dbReference type="InterPro" id="IPR005467">
    <property type="entry name" value="His_kinase_dom"/>
</dbReference>
<evidence type="ECO:0000256" key="2">
    <source>
        <dbReference type="ARBA" id="ARBA00004370"/>
    </source>
</evidence>
<evidence type="ECO:0000256" key="6">
    <source>
        <dbReference type="ARBA" id="ARBA00022692"/>
    </source>
</evidence>
<protein>
    <recommendedName>
        <fullName evidence="3">histidine kinase</fullName>
        <ecNumber evidence="3">2.7.13.3</ecNumber>
    </recommendedName>
</protein>
<keyword evidence="15" id="KW-1185">Reference proteome</keyword>
<keyword evidence="7" id="KW-0418">Kinase</keyword>
<dbReference type="PROSITE" id="PS50109">
    <property type="entry name" value="HIS_KIN"/>
    <property type="match status" value="1"/>
</dbReference>
<dbReference type="SUPFAM" id="SSF55874">
    <property type="entry name" value="ATPase domain of HSP90 chaperone/DNA topoisomerase II/histidine kinase"/>
    <property type="match status" value="1"/>
</dbReference>
<dbReference type="PRINTS" id="PR00344">
    <property type="entry name" value="BCTRLSENSOR"/>
</dbReference>
<feature type="transmembrane region" description="Helical" evidence="11">
    <location>
        <begin position="6"/>
        <end position="30"/>
    </location>
</feature>
<evidence type="ECO:0000313" key="14">
    <source>
        <dbReference type="EMBL" id="EYF00340.1"/>
    </source>
</evidence>
<dbReference type="Gene3D" id="3.30.565.10">
    <property type="entry name" value="Histidine kinase-like ATPase, C-terminal domain"/>
    <property type="match status" value="1"/>
</dbReference>
<dbReference type="CDD" id="cd06225">
    <property type="entry name" value="HAMP"/>
    <property type="match status" value="1"/>
</dbReference>
<evidence type="ECO:0000256" key="1">
    <source>
        <dbReference type="ARBA" id="ARBA00000085"/>
    </source>
</evidence>
<dbReference type="SMART" id="SM00387">
    <property type="entry name" value="HATPase_c"/>
    <property type="match status" value="1"/>
</dbReference>
<dbReference type="PROSITE" id="PS50890">
    <property type="entry name" value="PUA"/>
    <property type="match status" value="1"/>
</dbReference>
<comment type="catalytic activity">
    <reaction evidence="1">
        <text>ATP + protein L-histidine = ADP + protein N-phospho-L-histidine.</text>
        <dbReference type="EC" id="2.7.13.3"/>
    </reaction>
</comment>
<dbReference type="Pfam" id="PF02518">
    <property type="entry name" value="HATPase_c"/>
    <property type="match status" value="1"/>
</dbReference>
<dbReference type="CDD" id="cd00082">
    <property type="entry name" value="HisKA"/>
    <property type="match status" value="1"/>
</dbReference>
<dbReference type="Pfam" id="PF00672">
    <property type="entry name" value="HAMP"/>
    <property type="match status" value="1"/>
</dbReference>
<dbReference type="SMART" id="SM00304">
    <property type="entry name" value="HAMP"/>
    <property type="match status" value="1"/>
</dbReference>
<feature type="domain" description="Histidine kinase" evidence="12">
    <location>
        <begin position="244"/>
        <end position="499"/>
    </location>
</feature>
<evidence type="ECO:0000313" key="15">
    <source>
        <dbReference type="Proteomes" id="UP000019678"/>
    </source>
</evidence>
<evidence type="ECO:0000256" key="8">
    <source>
        <dbReference type="ARBA" id="ARBA00022989"/>
    </source>
</evidence>
<dbReference type="GO" id="GO:0000155">
    <property type="term" value="F:phosphorelay sensor kinase activity"/>
    <property type="evidence" value="ECO:0007669"/>
    <property type="project" value="InterPro"/>
</dbReference>